<evidence type="ECO:0000313" key="1">
    <source>
        <dbReference type="EMBL" id="MBW30952.1"/>
    </source>
</evidence>
<sequence>MRFCMASIWRRSWSRCGCSCSFSTSCSAFRSALPWKISPYGSKSCVFFGAFSSRSILCFVFSRYFMLAALRRICRCFEGLW</sequence>
<organism evidence="1">
    <name type="scientific">Anopheles braziliensis</name>
    <dbReference type="NCBI Taxonomy" id="58242"/>
    <lineage>
        <taxon>Eukaryota</taxon>
        <taxon>Metazoa</taxon>
        <taxon>Ecdysozoa</taxon>
        <taxon>Arthropoda</taxon>
        <taxon>Hexapoda</taxon>
        <taxon>Insecta</taxon>
        <taxon>Pterygota</taxon>
        <taxon>Neoptera</taxon>
        <taxon>Endopterygota</taxon>
        <taxon>Diptera</taxon>
        <taxon>Nematocera</taxon>
        <taxon>Culicoidea</taxon>
        <taxon>Culicidae</taxon>
        <taxon>Anophelinae</taxon>
        <taxon>Anopheles</taxon>
    </lineage>
</organism>
<dbReference type="PROSITE" id="PS51257">
    <property type="entry name" value="PROKAR_LIPOPROTEIN"/>
    <property type="match status" value="1"/>
</dbReference>
<reference evidence="1" key="1">
    <citation type="submission" date="2018-01" db="EMBL/GenBank/DDBJ databases">
        <title>An insight into the sialome of Amazonian anophelines.</title>
        <authorList>
            <person name="Ribeiro J.M."/>
            <person name="Scarpassa V."/>
            <person name="Calvo E."/>
        </authorList>
    </citation>
    <scope>NUCLEOTIDE SEQUENCE</scope>
    <source>
        <tissue evidence="1">Salivary glands</tissue>
    </source>
</reference>
<dbReference type="AlphaFoldDB" id="A0A2M3ZR38"/>
<protein>
    <submittedName>
        <fullName evidence="1">Putative secreted peptide</fullName>
    </submittedName>
</protein>
<dbReference type="EMBL" id="GGFM01010201">
    <property type="protein sequence ID" value="MBW30952.1"/>
    <property type="molecule type" value="Transcribed_RNA"/>
</dbReference>
<name>A0A2M3ZR38_9DIPT</name>
<accession>A0A2M3ZR38</accession>
<proteinExistence type="predicted"/>